<dbReference type="AlphaFoldDB" id="A0A0K2UN34"/>
<organism evidence="1">
    <name type="scientific">Lepeophtheirus salmonis</name>
    <name type="common">Salmon louse</name>
    <name type="synonym">Caligus salmonis</name>
    <dbReference type="NCBI Taxonomy" id="72036"/>
    <lineage>
        <taxon>Eukaryota</taxon>
        <taxon>Metazoa</taxon>
        <taxon>Ecdysozoa</taxon>
        <taxon>Arthropoda</taxon>
        <taxon>Crustacea</taxon>
        <taxon>Multicrustacea</taxon>
        <taxon>Hexanauplia</taxon>
        <taxon>Copepoda</taxon>
        <taxon>Siphonostomatoida</taxon>
        <taxon>Caligidae</taxon>
        <taxon>Lepeophtheirus</taxon>
    </lineage>
</organism>
<dbReference type="EMBL" id="HACA01022328">
    <property type="protein sequence ID" value="CDW39689.1"/>
    <property type="molecule type" value="Transcribed_RNA"/>
</dbReference>
<name>A0A0K2UN34_LEPSM</name>
<sequence length="76" mass="8661">MVVGVVISERHLMSPFILNAGPDGKHQSLQQFSAHQSFSLDFQHHERPTLDLVARWGTCHTRKILLHPHQVQKKSA</sequence>
<reference evidence="1" key="1">
    <citation type="submission" date="2014-05" db="EMBL/GenBank/DDBJ databases">
        <authorList>
            <person name="Chronopoulou M."/>
        </authorList>
    </citation>
    <scope>NUCLEOTIDE SEQUENCE</scope>
    <source>
        <tissue evidence="1">Whole organism</tissue>
    </source>
</reference>
<protein>
    <submittedName>
        <fullName evidence="1">Uncharacterized protein</fullName>
    </submittedName>
</protein>
<evidence type="ECO:0000313" key="1">
    <source>
        <dbReference type="EMBL" id="CDW39689.1"/>
    </source>
</evidence>
<accession>A0A0K2UN34</accession>
<proteinExistence type="predicted"/>